<reference evidence="2" key="1">
    <citation type="submission" date="2020-04" db="EMBL/GenBank/DDBJ databases">
        <title>Ralstonia solanacearum UW576, UW763, UW773, and UW774.</title>
        <authorList>
            <person name="Steidl O."/>
            <person name="Truchon A."/>
            <person name="Allen C."/>
        </authorList>
    </citation>
    <scope>NUCLEOTIDE SEQUENCE [LARGE SCALE GENOMIC DNA]</scope>
    <source>
        <strain evidence="2">UW774</strain>
    </source>
</reference>
<evidence type="ECO:0000313" key="2">
    <source>
        <dbReference type="Proteomes" id="UP000593970"/>
    </source>
</evidence>
<accession>A0AA92K3L5</accession>
<sequence>MPVDHVARVTRPSPDAPFTVVHVDRINDGIDTLTQTTTAEDRLRACAAQR</sequence>
<protein>
    <submittedName>
        <fullName evidence="1">Uncharacterized protein</fullName>
    </submittedName>
</protein>
<dbReference type="EMBL" id="CP051169">
    <property type="protein sequence ID" value="QOK97598.1"/>
    <property type="molecule type" value="Genomic_DNA"/>
</dbReference>
<organism evidence="1 2">
    <name type="scientific">Ralstonia solanacearum</name>
    <name type="common">Pseudomonas solanacearum</name>
    <dbReference type="NCBI Taxonomy" id="305"/>
    <lineage>
        <taxon>Bacteria</taxon>
        <taxon>Pseudomonadati</taxon>
        <taxon>Pseudomonadota</taxon>
        <taxon>Betaproteobacteria</taxon>
        <taxon>Burkholderiales</taxon>
        <taxon>Burkholderiaceae</taxon>
        <taxon>Ralstonia</taxon>
        <taxon>Ralstonia solanacearum species complex</taxon>
    </lineage>
</organism>
<gene>
    <name evidence="1" type="ORF">HF909_15005</name>
</gene>
<name>A0AA92K3L5_RALSL</name>
<evidence type="ECO:0000313" key="1">
    <source>
        <dbReference type="EMBL" id="QOK97598.1"/>
    </source>
</evidence>
<proteinExistence type="predicted"/>
<dbReference type="Proteomes" id="UP000593970">
    <property type="component" value="Chromosome"/>
</dbReference>
<dbReference type="AlphaFoldDB" id="A0AA92K3L5"/>